<feature type="domain" description="Ketopantoate reductase N-terminal" evidence="10">
    <location>
        <begin position="7"/>
        <end position="155"/>
    </location>
</feature>
<sequence>MNEIKSVAIIGAGALGLLFAEPIAQKLGEKCYFLADGSRYDRLKDGHFTINGKPEHFNVVSVDSLTDGRVEKPDFIIVAVKNYHLNDIIRLLDAAVSDGTIIISVLNGLDSETFLQDHCPRASVISSIAIGMDAVKEKRDLSFTGSGKLLIGSADNDKKNTALKRLSSFLDFCKIAYEVPDDIQRSLWWKLMINIGMNQVSAVTGSNYGIFHTDRNVQLLMESAMQETIDVAKAAGVDLRDDDIPNWYPTLNSLGADKKTSMLQDIESERKTEVQWFSGRLIEIADQYGIDVPVNRTLFQIIKTKELLYSQPGH</sequence>
<dbReference type="NCBIfam" id="TIGR00745">
    <property type="entry name" value="apbA_panE"/>
    <property type="match status" value="1"/>
</dbReference>
<dbReference type="Proteomes" id="UP000427769">
    <property type="component" value="Chromosome"/>
</dbReference>
<evidence type="ECO:0000256" key="7">
    <source>
        <dbReference type="ARBA" id="ARBA00032024"/>
    </source>
</evidence>
<dbReference type="PANTHER" id="PTHR21708:SF26">
    <property type="entry name" value="2-DEHYDROPANTOATE 2-REDUCTASE"/>
    <property type="match status" value="1"/>
</dbReference>
<dbReference type="InterPro" id="IPR008927">
    <property type="entry name" value="6-PGluconate_DH-like_C_sf"/>
</dbReference>
<dbReference type="InterPro" id="IPR051402">
    <property type="entry name" value="KPR-Related"/>
</dbReference>
<evidence type="ECO:0000256" key="8">
    <source>
        <dbReference type="ARBA" id="ARBA00048793"/>
    </source>
</evidence>
<evidence type="ECO:0000256" key="2">
    <source>
        <dbReference type="ARBA" id="ARBA00007870"/>
    </source>
</evidence>
<dbReference type="InterPro" id="IPR036291">
    <property type="entry name" value="NAD(P)-bd_dom_sf"/>
</dbReference>
<dbReference type="KEGG" id="dwd:DSCW_59100"/>
<reference evidence="12 13" key="1">
    <citation type="submission" date="2019-11" db="EMBL/GenBank/DDBJ databases">
        <title>Comparative genomics of hydrocarbon-degrading Desulfosarcina strains.</title>
        <authorList>
            <person name="Watanabe M."/>
            <person name="Kojima H."/>
            <person name="Fukui M."/>
        </authorList>
    </citation>
    <scope>NUCLEOTIDE SEQUENCE [LARGE SCALE GENOMIC DNA]</scope>
    <source>
        <strain evidence="12 13">PP31</strain>
    </source>
</reference>
<evidence type="ECO:0000256" key="3">
    <source>
        <dbReference type="ARBA" id="ARBA00013014"/>
    </source>
</evidence>
<comment type="catalytic activity">
    <reaction evidence="8 9">
        <text>(R)-pantoate + NADP(+) = 2-dehydropantoate + NADPH + H(+)</text>
        <dbReference type="Rhea" id="RHEA:16233"/>
        <dbReference type="ChEBI" id="CHEBI:11561"/>
        <dbReference type="ChEBI" id="CHEBI:15378"/>
        <dbReference type="ChEBI" id="CHEBI:15980"/>
        <dbReference type="ChEBI" id="CHEBI:57783"/>
        <dbReference type="ChEBI" id="CHEBI:58349"/>
        <dbReference type="EC" id="1.1.1.169"/>
    </reaction>
</comment>
<dbReference type="GO" id="GO:0015940">
    <property type="term" value="P:pantothenate biosynthetic process"/>
    <property type="evidence" value="ECO:0007669"/>
    <property type="project" value="UniProtKB-UniPathway"/>
</dbReference>
<keyword evidence="5 9" id="KW-0521">NADP</keyword>
<dbReference type="UniPathway" id="UPA00028">
    <property type="reaction ID" value="UER00004"/>
</dbReference>
<organism evidence="12 13">
    <name type="scientific">Desulfosarcina widdelii</name>
    <dbReference type="NCBI Taxonomy" id="947919"/>
    <lineage>
        <taxon>Bacteria</taxon>
        <taxon>Pseudomonadati</taxon>
        <taxon>Thermodesulfobacteriota</taxon>
        <taxon>Desulfobacteria</taxon>
        <taxon>Desulfobacterales</taxon>
        <taxon>Desulfosarcinaceae</taxon>
        <taxon>Desulfosarcina</taxon>
    </lineage>
</organism>
<dbReference type="GO" id="GO:0008677">
    <property type="term" value="F:2-dehydropantoate 2-reductase activity"/>
    <property type="evidence" value="ECO:0007669"/>
    <property type="project" value="UniProtKB-EC"/>
</dbReference>
<dbReference type="InterPro" id="IPR013332">
    <property type="entry name" value="KPR_N"/>
</dbReference>
<comment type="function">
    <text evidence="9">Catalyzes the NADPH-dependent reduction of ketopantoate into pantoic acid.</text>
</comment>
<keyword evidence="6 9" id="KW-0560">Oxidoreductase</keyword>
<evidence type="ECO:0000256" key="5">
    <source>
        <dbReference type="ARBA" id="ARBA00022857"/>
    </source>
</evidence>
<accession>A0A5K7ZFJ8</accession>
<dbReference type="EMBL" id="AP021875">
    <property type="protein sequence ID" value="BBO78493.1"/>
    <property type="molecule type" value="Genomic_DNA"/>
</dbReference>
<dbReference type="InterPro" id="IPR013328">
    <property type="entry name" value="6PGD_dom2"/>
</dbReference>
<feature type="domain" description="Ketopantoate reductase C-terminal" evidence="11">
    <location>
        <begin position="182"/>
        <end position="306"/>
    </location>
</feature>
<dbReference type="InterPro" id="IPR013752">
    <property type="entry name" value="KPA_reductase"/>
</dbReference>
<evidence type="ECO:0000256" key="9">
    <source>
        <dbReference type="RuleBase" id="RU362068"/>
    </source>
</evidence>
<dbReference type="RefSeq" id="WP_155307123.1">
    <property type="nucleotide sequence ID" value="NZ_AP021875.1"/>
</dbReference>
<proteinExistence type="inferred from homology"/>
<dbReference type="SUPFAM" id="SSF48179">
    <property type="entry name" value="6-phosphogluconate dehydrogenase C-terminal domain-like"/>
    <property type="match status" value="1"/>
</dbReference>
<dbReference type="GO" id="GO:0005737">
    <property type="term" value="C:cytoplasm"/>
    <property type="evidence" value="ECO:0007669"/>
    <property type="project" value="TreeGrafter"/>
</dbReference>
<gene>
    <name evidence="12" type="ORF">DSCW_59100</name>
</gene>
<evidence type="ECO:0000256" key="1">
    <source>
        <dbReference type="ARBA" id="ARBA00004994"/>
    </source>
</evidence>
<dbReference type="PANTHER" id="PTHR21708">
    <property type="entry name" value="PROBABLE 2-DEHYDROPANTOATE 2-REDUCTASE"/>
    <property type="match status" value="1"/>
</dbReference>
<dbReference type="InterPro" id="IPR003710">
    <property type="entry name" value="ApbA"/>
</dbReference>
<keyword evidence="13" id="KW-1185">Reference proteome</keyword>
<name>A0A5K7ZFJ8_9BACT</name>
<dbReference type="OrthoDB" id="5333395at2"/>
<dbReference type="Pfam" id="PF08546">
    <property type="entry name" value="ApbA_C"/>
    <property type="match status" value="1"/>
</dbReference>
<evidence type="ECO:0000256" key="6">
    <source>
        <dbReference type="ARBA" id="ARBA00023002"/>
    </source>
</evidence>
<dbReference type="SUPFAM" id="SSF51735">
    <property type="entry name" value="NAD(P)-binding Rossmann-fold domains"/>
    <property type="match status" value="1"/>
</dbReference>
<dbReference type="Gene3D" id="1.10.1040.10">
    <property type="entry name" value="N-(1-d-carboxylethyl)-l-norvaline Dehydrogenase, domain 2"/>
    <property type="match status" value="1"/>
</dbReference>
<dbReference type="Gene3D" id="3.40.50.720">
    <property type="entry name" value="NAD(P)-binding Rossmann-like Domain"/>
    <property type="match status" value="1"/>
</dbReference>
<evidence type="ECO:0000313" key="13">
    <source>
        <dbReference type="Proteomes" id="UP000427769"/>
    </source>
</evidence>
<dbReference type="Pfam" id="PF02558">
    <property type="entry name" value="ApbA"/>
    <property type="match status" value="1"/>
</dbReference>
<comment type="pathway">
    <text evidence="1 9">Cofactor biosynthesis; (R)-pantothenate biosynthesis; (R)-pantoate from 3-methyl-2-oxobutanoate: step 2/2.</text>
</comment>
<protein>
    <recommendedName>
        <fullName evidence="4 9">2-dehydropantoate 2-reductase</fullName>
        <ecNumber evidence="3 9">1.1.1.169</ecNumber>
    </recommendedName>
    <alternativeName>
        <fullName evidence="7 9">Ketopantoate reductase</fullName>
    </alternativeName>
</protein>
<dbReference type="FunFam" id="1.10.1040.10:FF:000017">
    <property type="entry name" value="2-dehydropantoate 2-reductase"/>
    <property type="match status" value="1"/>
</dbReference>
<evidence type="ECO:0000256" key="4">
    <source>
        <dbReference type="ARBA" id="ARBA00019465"/>
    </source>
</evidence>
<evidence type="ECO:0000313" key="12">
    <source>
        <dbReference type="EMBL" id="BBO78493.1"/>
    </source>
</evidence>
<keyword evidence="9" id="KW-0566">Pantothenate biosynthesis</keyword>
<evidence type="ECO:0000259" key="10">
    <source>
        <dbReference type="Pfam" id="PF02558"/>
    </source>
</evidence>
<evidence type="ECO:0000259" key="11">
    <source>
        <dbReference type="Pfam" id="PF08546"/>
    </source>
</evidence>
<comment type="similarity">
    <text evidence="2 9">Belongs to the ketopantoate reductase family.</text>
</comment>
<dbReference type="EC" id="1.1.1.169" evidence="3 9"/>
<dbReference type="AlphaFoldDB" id="A0A5K7ZFJ8"/>